<reference evidence="2" key="1">
    <citation type="submission" date="2017-03" db="EMBL/GenBank/DDBJ databases">
        <authorList>
            <consortium name="AG Boll"/>
        </authorList>
    </citation>
    <scope>NUCLEOTIDE SEQUENCE [LARGE SCALE GENOMIC DNA]</scope>
    <source>
        <strain evidence="2">Chol</strain>
    </source>
</reference>
<accession>A0A7Z7HR03</accession>
<dbReference type="Proteomes" id="UP000242886">
    <property type="component" value="Chromosome SDENCHOL"/>
</dbReference>
<evidence type="ECO:0000256" key="1">
    <source>
        <dbReference type="SAM" id="MobiDB-lite"/>
    </source>
</evidence>
<proteinExistence type="predicted"/>
<keyword evidence="3" id="KW-1185">Reference proteome</keyword>
<organism evidence="2 3">
    <name type="scientific">Sterolibacterium denitrificans</name>
    <dbReference type="NCBI Taxonomy" id="157592"/>
    <lineage>
        <taxon>Bacteria</taxon>
        <taxon>Pseudomonadati</taxon>
        <taxon>Pseudomonadota</taxon>
        <taxon>Betaproteobacteria</taxon>
        <taxon>Nitrosomonadales</taxon>
        <taxon>Sterolibacteriaceae</taxon>
        <taxon>Sterolibacterium</taxon>
    </lineage>
</organism>
<protein>
    <submittedName>
        <fullName evidence="2">Uncharacterized protein</fullName>
    </submittedName>
</protein>
<name>A0A7Z7HR03_9PROT</name>
<evidence type="ECO:0000313" key="3">
    <source>
        <dbReference type="Proteomes" id="UP000242886"/>
    </source>
</evidence>
<dbReference type="AlphaFoldDB" id="A0A7Z7HR03"/>
<dbReference type="EMBL" id="LT837803">
    <property type="protein sequence ID" value="SMB26356.1"/>
    <property type="molecule type" value="Genomic_DNA"/>
</dbReference>
<evidence type="ECO:0000313" key="2">
    <source>
        <dbReference type="EMBL" id="SMB26356.1"/>
    </source>
</evidence>
<feature type="region of interest" description="Disordered" evidence="1">
    <location>
        <begin position="190"/>
        <end position="210"/>
    </location>
</feature>
<sequence>MLSQFPLQPAWSPVHTPVDTNLAQRAIHILYHGSHERQQTLLTCLIPYAQNLMCATTHQIDHSAQPGTFRIHHIQAKQIDPVILTLCRSRQSRTRRGDETAFDRLGSSPIIHPGKFGDIPLAMRLERRQFMSLPVRLASISRGAKPPLRHRAKCLGIVTEKMYPNPTAQAVRFIHPAKDHHVRRGIFTFGQHGRRQPGHSFDLRQQQRFS</sequence>
<gene>
    <name evidence="2" type="ORF">SDENCHOL_20121</name>
</gene>